<dbReference type="PANTHER" id="PTHR40254">
    <property type="entry name" value="BLR0577 PROTEIN"/>
    <property type="match status" value="1"/>
</dbReference>
<dbReference type="Pfam" id="PF13454">
    <property type="entry name" value="NAD_binding_9"/>
    <property type="match status" value="1"/>
</dbReference>
<dbReference type="AlphaFoldDB" id="A0A103R606"/>
<evidence type="ECO:0000313" key="3">
    <source>
        <dbReference type="EMBL" id="KVG61858.1"/>
    </source>
</evidence>
<accession>A0A103R606</accession>
<organism evidence="3 4">
    <name type="scientific">Burkholderia ubonensis</name>
    <dbReference type="NCBI Taxonomy" id="101571"/>
    <lineage>
        <taxon>Bacteria</taxon>
        <taxon>Pseudomonadati</taxon>
        <taxon>Pseudomonadota</taxon>
        <taxon>Betaproteobacteria</taxon>
        <taxon>Burkholderiales</taxon>
        <taxon>Burkholderiaceae</taxon>
        <taxon>Burkholderia</taxon>
        <taxon>Burkholderia cepacia complex</taxon>
    </lineage>
</organism>
<dbReference type="InterPro" id="IPR038732">
    <property type="entry name" value="HpyO/CreE_NAD-binding"/>
</dbReference>
<dbReference type="InterPro" id="IPR052189">
    <property type="entry name" value="L-asp_N-monooxygenase_NS-form"/>
</dbReference>
<dbReference type="PANTHER" id="PTHR40254:SF1">
    <property type="entry name" value="BLR0577 PROTEIN"/>
    <property type="match status" value="1"/>
</dbReference>
<proteinExistence type="predicted"/>
<reference evidence="3 4" key="1">
    <citation type="submission" date="2015-11" db="EMBL/GenBank/DDBJ databases">
        <title>Expanding the genomic diversity of Burkholderia species for the development of highly accurate diagnostics.</title>
        <authorList>
            <person name="Sahl J."/>
            <person name="Keim P."/>
            <person name="Wagner D."/>
        </authorList>
    </citation>
    <scope>NUCLEOTIDE SEQUENCE [LARGE SCALE GENOMIC DNA]</scope>
    <source>
        <strain evidence="3 4">MSMB2036</strain>
    </source>
</reference>
<comment type="caution">
    <text evidence="3">The sequence shown here is derived from an EMBL/GenBank/DDBJ whole genome shotgun (WGS) entry which is preliminary data.</text>
</comment>
<gene>
    <name evidence="3" type="ORF">WJ33_30675</name>
</gene>
<dbReference type="Proteomes" id="UP000064029">
    <property type="component" value="Unassembled WGS sequence"/>
</dbReference>
<sequence>MTNTISIAIIGTGPRGVTVLERILEHASRIPAGVKLNITAFDAGECGQGAHPSTQPDHLMINTVASQVTMFAPSSELGQDGAPSLLEWARESGYRNVDGAFRKVSGDAGRPLDDADHLPRSLLGEYLSWVYARIVAALPRNVTVTHRRARVVDLVPGQRGYELHVDDDAPAFAHYVFLTTGHGTRRATESDQRFAQFAERHHVKNPQLAYVPSPYPIETLDDIAPTATVAVQGFGLTAHDVVSALTIGRGGRYVERDGELDYVKSGLEPQILLFSRNCLPFAARGINQKGLTGRHRARFFTPEAVAALRAAALDATGDSRIDFRTDVLPLVIKEMAYAYRLALRGGDVDADGFEPLADELHAIEQILWPLNGRTFESFDAFRAFFYALMRDDLRHALLGNLTSPVKAATDVLRDTREALRAAVEYGGLTPDSHRYFVDEFNAITNRVSFGPPLRRNREHLALHRAGLLDIAGGPGARVVADETCAHFRIEAHYGERVERRYADVLVVARLDPYSPATDGSPLSAALLGRGIVRPYRNGDYHPGGLDVDLGMHPLGRDGEARTRLWAVGFPVEGAHFYTHALPRPGIASRQTRDAERCVLELLDMVAAEQATGPARIGLPAGDAAPARDPLASALEPALTSALEDN</sequence>
<evidence type="ECO:0000259" key="2">
    <source>
        <dbReference type="Pfam" id="PF13454"/>
    </source>
</evidence>
<evidence type="ECO:0000313" key="4">
    <source>
        <dbReference type="Proteomes" id="UP000064029"/>
    </source>
</evidence>
<feature type="region of interest" description="Disordered" evidence="1">
    <location>
        <begin position="615"/>
        <end position="645"/>
    </location>
</feature>
<feature type="domain" description="FAD-dependent urate hydroxylase HpyO/Asp monooxygenase CreE-like FAD/NAD(P)-binding" evidence="2">
    <location>
        <begin position="8"/>
        <end position="182"/>
    </location>
</feature>
<dbReference type="OrthoDB" id="6309046at2"/>
<evidence type="ECO:0000256" key="1">
    <source>
        <dbReference type="SAM" id="MobiDB-lite"/>
    </source>
</evidence>
<dbReference type="EMBL" id="LOXM01000180">
    <property type="protein sequence ID" value="KVG61858.1"/>
    <property type="molecule type" value="Genomic_DNA"/>
</dbReference>
<dbReference type="RefSeq" id="WP_059754892.1">
    <property type="nucleotide sequence ID" value="NZ_CP013416.1"/>
</dbReference>
<protein>
    <recommendedName>
        <fullName evidence="2">FAD-dependent urate hydroxylase HpyO/Asp monooxygenase CreE-like FAD/NAD(P)-binding domain-containing protein</fullName>
    </recommendedName>
</protein>
<dbReference type="SUPFAM" id="SSF51905">
    <property type="entry name" value="FAD/NAD(P)-binding domain"/>
    <property type="match status" value="1"/>
</dbReference>
<name>A0A103R606_9BURK</name>
<dbReference type="InterPro" id="IPR036188">
    <property type="entry name" value="FAD/NAD-bd_sf"/>
</dbReference>